<dbReference type="AlphaFoldDB" id="A0A917F366"/>
<dbReference type="RefSeq" id="WP_188680569.1">
    <property type="nucleotide sequence ID" value="NZ_BMGP01000007.1"/>
</dbReference>
<feature type="transmembrane region" description="Helical" evidence="1">
    <location>
        <begin position="7"/>
        <end position="28"/>
    </location>
</feature>
<dbReference type="Proteomes" id="UP000598775">
    <property type="component" value="Unassembled WGS sequence"/>
</dbReference>
<keyword evidence="1" id="KW-0812">Transmembrane</keyword>
<evidence type="ECO:0000313" key="2">
    <source>
        <dbReference type="EMBL" id="GGF38682.1"/>
    </source>
</evidence>
<keyword evidence="1" id="KW-1133">Transmembrane helix</keyword>
<name>A0A917F366_9MICO</name>
<organism evidence="2 3">
    <name type="scientific">Subtercola lobariae</name>
    <dbReference type="NCBI Taxonomy" id="1588641"/>
    <lineage>
        <taxon>Bacteria</taxon>
        <taxon>Bacillati</taxon>
        <taxon>Actinomycetota</taxon>
        <taxon>Actinomycetes</taxon>
        <taxon>Micrococcales</taxon>
        <taxon>Microbacteriaceae</taxon>
        <taxon>Subtercola</taxon>
    </lineage>
</organism>
<feature type="transmembrane region" description="Helical" evidence="1">
    <location>
        <begin position="68"/>
        <end position="89"/>
    </location>
</feature>
<comment type="caution">
    <text evidence="2">The sequence shown here is derived from an EMBL/GenBank/DDBJ whole genome shotgun (WGS) entry which is preliminary data.</text>
</comment>
<keyword evidence="3" id="KW-1185">Reference proteome</keyword>
<gene>
    <name evidence="2" type="ORF">GCM10011399_34470</name>
</gene>
<reference evidence="2 3" key="1">
    <citation type="journal article" date="2014" name="Int. J. Syst. Evol. Microbiol.">
        <title>Complete genome sequence of Corynebacterium casei LMG S-19264T (=DSM 44701T), isolated from a smear-ripened cheese.</title>
        <authorList>
            <consortium name="US DOE Joint Genome Institute (JGI-PGF)"/>
            <person name="Walter F."/>
            <person name="Albersmeier A."/>
            <person name="Kalinowski J."/>
            <person name="Ruckert C."/>
        </authorList>
    </citation>
    <scope>NUCLEOTIDE SEQUENCE [LARGE SCALE GENOMIC DNA]</scope>
    <source>
        <strain evidence="2 3">CGMCC 1.12976</strain>
    </source>
</reference>
<evidence type="ECO:0000256" key="1">
    <source>
        <dbReference type="SAM" id="Phobius"/>
    </source>
</evidence>
<evidence type="ECO:0000313" key="3">
    <source>
        <dbReference type="Proteomes" id="UP000598775"/>
    </source>
</evidence>
<feature type="transmembrane region" description="Helical" evidence="1">
    <location>
        <begin position="34"/>
        <end position="56"/>
    </location>
</feature>
<feature type="transmembrane region" description="Helical" evidence="1">
    <location>
        <begin position="95"/>
        <end position="114"/>
    </location>
</feature>
<dbReference type="EMBL" id="BMGP01000007">
    <property type="protein sequence ID" value="GGF38682.1"/>
    <property type="molecule type" value="Genomic_DNA"/>
</dbReference>
<keyword evidence="1" id="KW-0472">Membrane</keyword>
<sequence>MFVRRAFYYWQPAAAVVLPLWVLIGWSIFGGSAWQFLLVLLSCGVLALALAGVGLLNFSRKQVRTERAVSWPDAALLAAWQAAIIAVGFVTPFTAVLSVAVVVLGLAAFWTSFVELARETRRRVQGVYNSFQYAAQMGGAAPAGAGVGAAPMPPRIEEHEYIVIDTGRSHEK</sequence>
<accession>A0A917F366</accession>
<proteinExistence type="predicted"/>
<protein>
    <submittedName>
        <fullName evidence="2">Uncharacterized protein</fullName>
    </submittedName>
</protein>